<dbReference type="Proteomes" id="UP000030742">
    <property type="component" value="Unassembled WGS sequence"/>
</dbReference>
<protein>
    <recommendedName>
        <fullName evidence="8">EF-hand domain-containing protein</fullName>
    </recommendedName>
</protein>
<dbReference type="PROSITE" id="PS50222">
    <property type="entry name" value="EF_HAND_2"/>
    <property type="match status" value="1"/>
</dbReference>
<dbReference type="InterPro" id="IPR051739">
    <property type="entry name" value="Rhomboid_IM_Serine_Proteases"/>
</dbReference>
<dbReference type="InterPro" id="IPR022764">
    <property type="entry name" value="Peptidase_S54_rhomboid_dom"/>
</dbReference>
<feature type="transmembrane region" description="Helical" evidence="7">
    <location>
        <begin position="270"/>
        <end position="290"/>
    </location>
</feature>
<keyword evidence="6 7" id="KW-0472">Membrane</keyword>
<comment type="similarity">
    <text evidence="2">Belongs to the peptidase S54 family.</text>
</comment>
<evidence type="ECO:0000256" key="6">
    <source>
        <dbReference type="ARBA" id="ARBA00023136"/>
    </source>
</evidence>
<feature type="transmembrane region" description="Helical" evidence="7">
    <location>
        <begin position="181"/>
        <end position="206"/>
    </location>
</feature>
<dbReference type="GO" id="GO:0016020">
    <property type="term" value="C:membrane"/>
    <property type="evidence" value="ECO:0007669"/>
    <property type="project" value="UniProtKB-SubCell"/>
</dbReference>
<dbReference type="GO" id="GO:0005509">
    <property type="term" value="F:calcium ion binding"/>
    <property type="evidence" value="ECO:0007669"/>
    <property type="project" value="InterPro"/>
</dbReference>
<evidence type="ECO:0000256" key="4">
    <source>
        <dbReference type="ARBA" id="ARBA00022837"/>
    </source>
</evidence>
<sequence length="382" mass="43755">MSGNQSGLVTIPLENTNKPNDYFKGIFEKYDKDHDGLITVKELSDMIESREYDKDIPDYCVKKIHDLHDVNQDRKLNFDEFMYMIHNPEYSYIFGHYISRYINWIIPPKRIPPSHTVTDGIYEEEYSCNPPAVGMIILSLVEILCFCIDEVVERDSTKYATGPVATVFIYEPHKRYEIWRFFTYMFVHIGVFHLLVNLAVQILLGIPLEMVHKWWRVLVVYFAGVLAGSLATSITDPDVRLAGASGGVYSLITAHVASIIMNWREMSYPLIQLFVFILVAVSDIGTAIYYRYVLDKVQSIGYVAHFAGAVAGLLVGINVLRNLSVSKTEKVLWWISLTAFVALLAVCIIWNLCWSSYFANYPYQAQVLRNYQQFNATLNNAS</sequence>
<dbReference type="GO" id="GO:0004252">
    <property type="term" value="F:serine-type endopeptidase activity"/>
    <property type="evidence" value="ECO:0007669"/>
    <property type="project" value="InterPro"/>
</dbReference>
<reference evidence="9 11" key="1">
    <citation type="journal article" date="2013" name="Genome Biol.">
        <title>Draft genome of the mountain pine beetle, Dendroctonus ponderosae Hopkins, a major forest pest.</title>
        <authorList>
            <person name="Keeling C.I."/>
            <person name="Yuen M.M."/>
            <person name="Liao N.Y."/>
            <person name="Docking T.R."/>
            <person name="Chan S.K."/>
            <person name="Taylor G.A."/>
            <person name="Palmquist D.L."/>
            <person name="Jackman S.D."/>
            <person name="Nguyen A."/>
            <person name="Li M."/>
            <person name="Henderson H."/>
            <person name="Janes J.K."/>
            <person name="Zhao Y."/>
            <person name="Pandoh P."/>
            <person name="Moore R."/>
            <person name="Sperling F.A."/>
            <person name="Huber D.P."/>
            <person name="Birol I."/>
            <person name="Jones S.J."/>
            <person name="Bohlmann J."/>
        </authorList>
    </citation>
    <scope>NUCLEOTIDE SEQUENCE</scope>
</reference>
<dbReference type="CDD" id="cd00051">
    <property type="entry name" value="EFh"/>
    <property type="match status" value="1"/>
</dbReference>
<dbReference type="PANTHER" id="PTHR45840:SF8">
    <property type="entry name" value="RHOMBOID PROTEASE"/>
    <property type="match status" value="1"/>
</dbReference>
<dbReference type="HOGENOM" id="CLU_048023_1_0_1"/>
<evidence type="ECO:0000256" key="5">
    <source>
        <dbReference type="ARBA" id="ARBA00022989"/>
    </source>
</evidence>
<gene>
    <name evidence="10" type="ORF">D910_10820</name>
    <name evidence="9" type="ORF">YQE_01882</name>
</gene>
<feature type="transmembrane region" description="Helical" evidence="7">
    <location>
        <begin position="332"/>
        <end position="352"/>
    </location>
</feature>
<dbReference type="EMBL" id="KB740070">
    <property type="protein sequence ID" value="ENN81720.1"/>
    <property type="molecule type" value="Genomic_DNA"/>
</dbReference>
<dbReference type="FunFam" id="1.20.1540.10:FF:000024">
    <property type="entry name" value="Blast:Protein rhomboid"/>
    <property type="match status" value="1"/>
</dbReference>
<evidence type="ECO:0000313" key="10">
    <source>
        <dbReference type="EMBL" id="ERL93531.1"/>
    </source>
</evidence>
<feature type="transmembrane region" description="Helical" evidence="7">
    <location>
        <begin position="218"/>
        <end position="235"/>
    </location>
</feature>
<dbReference type="InterPro" id="IPR002048">
    <property type="entry name" value="EF_hand_dom"/>
</dbReference>
<name>N6UIZ3_DENPD</name>
<accession>N6UIZ3</accession>
<evidence type="ECO:0000313" key="11">
    <source>
        <dbReference type="Proteomes" id="UP000030742"/>
    </source>
</evidence>
<comment type="subcellular location">
    <subcellularLocation>
        <location evidence="1">Membrane</location>
        <topology evidence="1">Multi-pass membrane protein</topology>
    </subcellularLocation>
</comment>
<dbReference type="EMBL" id="KB632361">
    <property type="protein sequence ID" value="ERL93531.1"/>
    <property type="molecule type" value="Genomic_DNA"/>
</dbReference>
<feature type="transmembrane region" description="Helical" evidence="7">
    <location>
        <begin position="241"/>
        <end position="263"/>
    </location>
</feature>
<evidence type="ECO:0000313" key="9">
    <source>
        <dbReference type="EMBL" id="ENN81720.1"/>
    </source>
</evidence>
<dbReference type="InterPro" id="IPR018247">
    <property type="entry name" value="EF_Hand_1_Ca_BS"/>
</dbReference>
<dbReference type="InterPro" id="IPR035952">
    <property type="entry name" value="Rhomboid-like_sf"/>
</dbReference>
<keyword evidence="3 7" id="KW-0812">Transmembrane</keyword>
<proteinExistence type="inferred from homology"/>
<feature type="non-terminal residue" evidence="9">
    <location>
        <position position="1"/>
    </location>
</feature>
<dbReference type="PANTHER" id="PTHR45840">
    <property type="entry name" value="RHOMBOID-RELATED PROTEIN"/>
    <property type="match status" value="1"/>
</dbReference>
<dbReference type="SMART" id="SM00054">
    <property type="entry name" value="EFh"/>
    <property type="match status" value="2"/>
</dbReference>
<dbReference type="OMA" id="SWERVIW"/>
<dbReference type="SUPFAM" id="SSF144091">
    <property type="entry name" value="Rhomboid-like"/>
    <property type="match status" value="1"/>
</dbReference>
<dbReference type="Pfam" id="PF01694">
    <property type="entry name" value="Rhomboid"/>
    <property type="match status" value="1"/>
</dbReference>
<evidence type="ECO:0000256" key="1">
    <source>
        <dbReference type="ARBA" id="ARBA00004141"/>
    </source>
</evidence>
<dbReference type="PROSITE" id="PS00018">
    <property type="entry name" value="EF_HAND_1"/>
    <property type="match status" value="2"/>
</dbReference>
<keyword evidence="5 7" id="KW-1133">Transmembrane helix</keyword>
<keyword evidence="4" id="KW-0106">Calcium</keyword>
<evidence type="ECO:0000256" key="3">
    <source>
        <dbReference type="ARBA" id="ARBA00022692"/>
    </source>
</evidence>
<dbReference type="Gene3D" id="1.10.238.10">
    <property type="entry name" value="EF-hand"/>
    <property type="match status" value="1"/>
</dbReference>
<dbReference type="SUPFAM" id="SSF47473">
    <property type="entry name" value="EF-hand"/>
    <property type="match status" value="1"/>
</dbReference>
<dbReference type="Pfam" id="PF13499">
    <property type="entry name" value="EF-hand_7"/>
    <property type="match status" value="1"/>
</dbReference>
<feature type="domain" description="EF-hand" evidence="8">
    <location>
        <begin position="18"/>
        <end position="53"/>
    </location>
</feature>
<dbReference type="Gene3D" id="1.20.1540.10">
    <property type="entry name" value="Rhomboid-like"/>
    <property type="match status" value="1"/>
</dbReference>
<evidence type="ECO:0000256" key="2">
    <source>
        <dbReference type="ARBA" id="ARBA00009045"/>
    </source>
</evidence>
<dbReference type="AlphaFoldDB" id="N6UIZ3"/>
<evidence type="ECO:0000259" key="8">
    <source>
        <dbReference type="PROSITE" id="PS50222"/>
    </source>
</evidence>
<feature type="transmembrane region" description="Helical" evidence="7">
    <location>
        <begin position="302"/>
        <end position="320"/>
    </location>
</feature>
<organism evidence="9">
    <name type="scientific">Dendroctonus ponderosae</name>
    <name type="common">Mountain pine beetle</name>
    <dbReference type="NCBI Taxonomy" id="77166"/>
    <lineage>
        <taxon>Eukaryota</taxon>
        <taxon>Metazoa</taxon>
        <taxon>Ecdysozoa</taxon>
        <taxon>Arthropoda</taxon>
        <taxon>Hexapoda</taxon>
        <taxon>Insecta</taxon>
        <taxon>Pterygota</taxon>
        <taxon>Neoptera</taxon>
        <taxon>Endopterygota</taxon>
        <taxon>Coleoptera</taxon>
        <taxon>Polyphaga</taxon>
        <taxon>Cucujiformia</taxon>
        <taxon>Curculionidae</taxon>
        <taxon>Scolytinae</taxon>
        <taxon>Dendroctonus</taxon>
    </lineage>
</organism>
<dbReference type="InterPro" id="IPR011992">
    <property type="entry name" value="EF-hand-dom_pair"/>
</dbReference>
<dbReference type="OrthoDB" id="418595at2759"/>
<evidence type="ECO:0000256" key="7">
    <source>
        <dbReference type="SAM" id="Phobius"/>
    </source>
</evidence>